<dbReference type="OrthoDB" id="9802525at2"/>
<dbReference type="InterPro" id="IPR050194">
    <property type="entry name" value="Glycosyltransferase_grp1"/>
</dbReference>
<dbReference type="GO" id="GO:0016757">
    <property type="term" value="F:glycosyltransferase activity"/>
    <property type="evidence" value="ECO:0007669"/>
    <property type="project" value="InterPro"/>
</dbReference>
<dbReference type="Pfam" id="PF13263">
    <property type="entry name" value="PHP_C"/>
    <property type="match status" value="1"/>
</dbReference>
<evidence type="ECO:0000259" key="1">
    <source>
        <dbReference type="SMART" id="SM00481"/>
    </source>
</evidence>
<dbReference type="PANTHER" id="PTHR45947">
    <property type="entry name" value="SULFOQUINOVOSYL TRANSFERASE SQD2"/>
    <property type="match status" value="1"/>
</dbReference>
<protein>
    <submittedName>
        <fullName evidence="2">Glycosyltransferase involved in cell wall bisynthesis</fullName>
    </submittedName>
</protein>
<dbReference type="Pfam" id="PF00534">
    <property type="entry name" value="Glycos_transf_1"/>
    <property type="match status" value="1"/>
</dbReference>
<feature type="domain" description="Polymerase/histidinol phosphatase N-terminal" evidence="1">
    <location>
        <begin position="8"/>
        <end position="82"/>
    </location>
</feature>
<keyword evidence="3" id="KW-1185">Reference proteome</keyword>
<organism evidence="2 3">
    <name type="scientific">Thermocrinis minervae</name>
    <dbReference type="NCBI Taxonomy" id="381751"/>
    <lineage>
        <taxon>Bacteria</taxon>
        <taxon>Pseudomonadati</taxon>
        <taxon>Aquificota</taxon>
        <taxon>Aquificia</taxon>
        <taxon>Aquificales</taxon>
        <taxon>Aquificaceae</taxon>
        <taxon>Thermocrinis</taxon>
    </lineage>
</organism>
<dbReference type="CDD" id="cd03814">
    <property type="entry name" value="GT4-like"/>
    <property type="match status" value="1"/>
</dbReference>
<reference evidence="2 3" key="1">
    <citation type="submission" date="2016-11" db="EMBL/GenBank/DDBJ databases">
        <authorList>
            <person name="Jaros S."/>
            <person name="Januszkiewicz K."/>
            <person name="Wedrychowicz H."/>
        </authorList>
    </citation>
    <scope>NUCLEOTIDE SEQUENCE [LARGE SCALE GENOMIC DNA]</scope>
    <source>
        <strain evidence="2 3">DSM 19557</strain>
    </source>
</reference>
<name>A0A1M6T7D6_9AQUI</name>
<dbReference type="InterPro" id="IPR016195">
    <property type="entry name" value="Pol/histidinol_Pase-like"/>
</dbReference>
<dbReference type="EMBL" id="LT670846">
    <property type="protein sequence ID" value="SHK52895.1"/>
    <property type="molecule type" value="Genomic_DNA"/>
</dbReference>
<dbReference type="AlphaFoldDB" id="A0A1M6T7D6"/>
<accession>A0A1M6T7D6</accession>
<proteinExistence type="predicted"/>
<sequence>MRKRLARADLHLHSKASNLPGGWFSALINCPESYAEPKEIYNRLKQRGMTFVTITDHNTIDGVLEIAHLPDVFISCEYTVSFPEDKSKVHILVYGIDEYTHRELLELRNNVYEFVKYLKEKHIAHSLAHPLYSVQETKITPELVEKFILLFDNWEIVNGTRGDYSQRYEEWIAKTYDGWHKIWHLAEKHKIEPLRIRPNIAFTAGSDDHGGMDVGRTYTACPADTVEEFLNCLREGKTEVYTQPLGEERLLNMTLRVFYMHIRDRIPKEESELKNILDQVFYVSNNPLVELLLSSTFKVDRSLLLKEIIKRLPFMVVHRLVKEPSLTNLGALVAAIGLQTFYGSLVYMRKEEESNMQSISSLMGFTTEQSRRLAYITDTYFEINGVARTARIVRDLSIKHGLPVDVITVHDKPGKEENLIFLKSYLEFPLPYYQELKVRVPSFVDVLDLLKNYSHVHVATPSALGILATISAKILGLKTSTTFHTDIPSYVEKYTESLSAGQRTWTLLTMFMNLFDKVYVPSEKYRSILVQKGVKEEKLRLLYRGVDRGLFSPSKKKQDYWKRKLGIEGKVILYVGRLAKEKNLDLLLHVAKKLSNYNFVLVGDGPYKEQILKTKLSNVHLTGYLVGEELATAYASSYIFVFPSHTDTYGQVVLEALACGLPVVALKGSASSEHIQDYHNGLLAEGPEDLVKKVELLLMNEDLRDTLSRGALEYINSLDLEQTYLSFINSIMEDELYESVGCSSLLS</sequence>
<evidence type="ECO:0000313" key="3">
    <source>
        <dbReference type="Proteomes" id="UP000189810"/>
    </source>
</evidence>
<dbReference type="Gene3D" id="3.20.20.140">
    <property type="entry name" value="Metal-dependent hydrolases"/>
    <property type="match status" value="1"/>
</dbReference>
<dbReference type="RefSeq" id="WP_079654428.1">
    <property type="nucleotide sequence ID" value="NZ_LT670846.1"/>
</dbReference>
<dbReference type="InterPro" id="IPR003141">
    <property type="entry name" value="Pol/His_phosphatase_N"/>
</dbReference>
<gene>
    <name evidence="2" type="ORF">SAMN05444391_1333</name>
</gene>
<dbReference type="InterPro" id="IPR028098">
    <property type="entry name" value="Glyco_trans_4-like_N"/>
</dbReference>
<dbReference type="Gene3D" id="3.40.50.2000">
    <property type="entry name" value="Glycogen Phosphorylase B"/>
    <property type="match status" value="2"/>
</dbReference>
<keyword evidence="2" id="KW-0808">Transferase</keyword>
<dbReference type="STRING" id="381751.SAMN05444391_1333"/>
<dbReference type="PANTHER" id="PTHR45947:SF3">
    <property type="entry name" value="SULFOQUINOVOSYL TRANSFERASE SQD2"/>
    <property type="match status" value="1"/>
</dbReference>
<dbReference type="SUPFAM" id="SSF89550">
    <property type="entry name" value="PHP domain-like"/>
    <property type="match status" value="1"/>
</dbReference>
<dbReference type="SMART" id="SM00481">
    <property type="entry name" value="POLIIIAc"/>
    <property type="match status" value="1"/>
</dbReference>
<dbReference type="InterPro" id="IPR001296">
    <property type="entry name" value="Glyco_trans_1"/>
</dbReference>
<evidence type="ECO:0000313" key="2">
    <source>
        <dbReference type="EMBL" id="SHK52895.1"/>
    </source>
</evidence>
<dbReference type="SUPFAM" id="SSF53756">
    <property type="entry name" value="UDP-Glycosyltransferase/glycogen phosphorylase"/>
    <property type="match status" value="1"/>
</dbReference>
<dbReference type="Pfam" id="PF13439">
    <property type="entry name" value="Glyco_transf_4"/>
    <property type="match status" value="1"/>
</dbReference>
<dbReference type="Proteomes" id="UP000189810">
    <property type="component" value="Chromosome I"/>
</dbReference>